<protein>
    <recommendedName>
        <fullName evidence="3">Transposase</fullName>
    </recommendedName>
</protein>
<dbReference type="RefSeq" id="WP_279932517.1">
    <property type="nucleotide sequence ID" value="NZ_JARWBG010000062.1"/>
</dbReference>
<reference evidence="1 2" key="1">
    <citation type="submission" date="2023-04" db="EMBL/GenBank/DDBJ databases">
        <title>Streptomyces chengmaiensis sp. nov. isolated from the stem of mangrove plant in Hainan.</title>
        <authorList>
            <person name="Huang X."/>
            <person name="Zhou S."/>
            <person name="Chu X."/>
            <person name="Xie Y."/>
            <person name="Lin Y."/>
        </authorList>
    </citation>
    <scope>NUCLEOTIDE SEQUENCE [LARGE SCALE GENOMIC DNA]</scope>
    <source>
        <strain evidence="1 2">HNM0663</strain>
    </source>
</reference>
<evidence type="ECO:0008006" key="3">
    <source>
        <dbReference type="Google" id="ProtNLM"/>
    </source>
</evidence>
<comment type="caution">
    <text evidence="1">The sequence shown here is derived from an EMBL/GenBank/DDBJ whole genome shotgun (WGS) entry which is preliminary data.</text>
</comment>
<organism evidence="1 2">
    <name type="scientific">Streptomyces chengmaiensis</name>
    <dbReference type="NCBI Taxonomy" id="3040919"/>
    <lineage>
        <taxon>Bacteria</taxon>
        <taxon>Bacillati</taxon>
        <taxon>Actinomycetota</taxon>
        <taxon>Actinomycetes</taxon>
        <taxon>Kitasatosporales</taxon>
        <taxon>Streptomycetaceae</taxon>
        <taxon>Streptomyces</taxon>
    </lineage>
</organism>
<name>A0ABT6HZQ5_9ACTN</name>
<evidence type="ECO:0000313" key="2">
    <source>
        <dbReference type="Proteomes" id="UP001223144"/>
    </source>
</evidence>
<evidence type="ECO:0000313" key="1">
    <source>
        <dbReference type="EMBL" id="MDH2393289.1"/>
    </source>
</evidence>
<dbReference type="Proteomes" id="UP001223144">
    <property type="component" value="Unassembled WGS sequence"/>
</dbReference>
<gene>
    <name evidence="1" type="ORF">QCN29_31895</name>
</gene>
<keyword evidence="2" id="KW-1185">Reference proteome</keyword>
<sequence length="80" mass="8534">MFDPYPHTLRRPLGQFDGVALDRAIGAFLAARADPGLRAIAVDGKTLHGSRTHATGHVTSSTMMDHTGDVLAQHQVANKS</sequence>
<dbReference type="EMBL" id="JARWBG010000062">
    <property type="protein sequence ID" value="MDH2393289.1"/>
    <property type="molecule type" value="Genomic_DNA"/>
</dbReference>
<proteinExistence type="predicted"/>
<accession>A0ABT6HZQ5</accession>